<dbReference type="SMART" id="SM00710">
    <property type="entry name" value="PbH1"/>
    <property type="match status" value="8"/>
</dbReference>
<evidence type="ECO:0000313" key="3">
    <source>
        <dbReference type="Proteomes" id="UP000283523"/>
    </source>
</evidence>
<evidence type="ECO:0000313" key="2">
    <source>
        <dbReference type="EMBL" id="RIV22493.1"/>
    </source>
</evidence>
<proteinExistence type="predicted"/>
<protein>
    <recommendedName>
        <fullName evidence="1">Right handed beta helix domain-containing protein</fullName>
    </recommendedName>
</protein>
<reference evidence="2 3" key="1">
    <citation type="submission" date="2018-08" db="EMBL/GenBank/DDBJ databases">
        <title>Fibrisoma montanum sp. nov., isolated from Danxia mountain soil.</title>
        <authorList>
            <person name="Huang Y."/>
        </authorList>
    </citation>
    <scope>NUCLEOTIDE SEQUENCE [LARGE SCALE GENOMIC DNA]</scope>
    <source>
        <strain evidence="2 3">HYT19</strain>
    </source>
</reference>
<feature type="domain" description="Right handed beta helix" evidence="1">
    <location>
        <begin position="266"/>
        <end position="445"/>
    </location>
</feature>
<organism evidence="2 3">
    <name type="scientific">Fibrisoma montanum</name>
    <dbReference type="NCBI Taxonomy" id="2305895"/>
    <lineage>
        <taxon>Bacteria</taxon>
        <taxon>Pseudomonadati</taxon>
        <taxon>Bacteroidota</taxon>
        <taxon>Cytophagia</taxon>
        <taxon>Cytophagales</taxon>
        <taxon>Spirosomataceae</taxon>
        <taxon>Fibrisoma</taxon>
    </lineage>
</organism>
<dbReference type="SUPFAM" id="SSF51126">
    <property type="entry name" value="Pectin lyase-like"/>
    <property type="match status" value="2"/>
</dbReference>
<dbReference type="InterPro" id="IPR012334">
    <property type="entry name" value="Pectin_lyas_fold"/>
</dbReference>
<dbReference type="Pfam" id="PF13229">
    <property type="entry name" value="Beta_helix"/>
    <property type="match status" value="1"/>
</dbReference>
<keyword evidence="3" id="KW-1185">Reference proteome</keyword>
<dbReference type="Proteomes" id="UP000283523">
    <property type="component" value="Unassembled WGS sequence"/>
</dbReference>
<name>A0A418M8T8_9BACT</name>
<dbReference type="InterPro" id="IPR039448">
    <property type="entry name" value="Beta_helix"/>
</dbReference>
<sequence>MYLAMVAFLRYFCVFAIWLSLQYCRSREGTADDLISPKPGLTSLDTMTIAQVRALNSGQLPGGVYVTDPDKTGIFYLNEADRTSADNLGTILVTANGKRYKRSYSGAANAAWFGVTSTSDDNAPALQTAINSVPELLVGPGEYLIASTINIPSRRRITFAKNAIIQAGVVWEGMLHDGGLHFLISGQTDIIIDGLRIDKPLSAFHSGEIWNASLIEIINSTQIRIQNSEFISTHPMEAIVVRGARSKNVLLENNYCEGAGITYSENGASNVTVRNCRIINTVNNGLSGIGNASGAPATGCVVENNVLDNIGRMGIEDWRNISGTIIRNNLISTTGVTLAFRTIGFGISAVGTKTLISGNTINDPKDTGIEINGYAGSLCEQNTVNFASFSLRNGKGIVANFADDKPIFTTREAALITRNTVTNGLYGIWSFGSAFLGVTISQNQIINPVLKGIDVDCLSAVAGTVKIADNSIKISVPSVGRQYGPRVGFYVHGTRSGVQTDISQNKIEYSGSASNGVVYEIGFTAALDNVVIQKNSVWASGVQANGAPVFGFASNGATNKGLRFIDNTVDGAVVSLETYSNPFVQPEVSKWQTTR</sequence>
<evidence type="ECO:0000259" key="1">
    <source>
        <dbReference type="Pfam" id="PF13229"/>
    </source>
</evidence>
<dbReference type="InterPro" id="IPR006626">
    <property type="entry name" value="PbH1"/>
</dbReference>
<gene>
    <name evidence="2" type="ORF">DYU11_15870</name>
</gene>
<dbReference type="EMBL" id="QXED01000004">
    <property type="protein sequence ID" value="RIV22493.1"/>
    <property type="molecule type" value="Genomic_DNA"/>
</dbReference>
<accession>A0A418M8T8</accession>
<comment type="caution">
    <text evidence="2">The sequence shown here is derived from an EMBL/GenBank/DDBJ whole genome shotgun (WGS) entry which is preliminary data.</text>
</comment>
<dbReference type="AlphaFoldDB" id="A0A418M8T8"/>
<dbReference type="InterPro" id="IPR011050">
    <property type="entry name" value="Pectin_lyase_fold/virulence"/>
</dbReference>
<dbReference type="Gene3D" id="2.160.20.10">
    <property type="entry name" value="Single-stranded right-handed beta-helix, Pectin lyase-like"/>
    <property type="match status" value="1"/>
</dbReference>